<dbReference type="RefSeq" id="WP_015556594.1">
    <property type="nucleotide sequence ID" value="NC_021038.1"/>
</dbReference>
<protein>
    <submittedName>
        <fullName evidence="1">Short-chain dehydrogenases of various substrate specificities</fullName>
    </submittedName>
</protein>
<reference evidence="2" key="1">
    <citation type="submission" date="2010-03" db="EMBL/GenBank/DDBJ databases">
        <title>The genome sequence of Synergistetes sp. SGP1.</title>
        <authorList>
            <consortium name="metaHIT consortium -- http://www.metahit.eu/"/>
            <person name="Pajon A."/>
            <person name="Turner K."/>
            <person name="Parkhill J."/>
            <person name="Wade W."/>
            <person name="Vartoukian S."/>
        </authorList>
    </citation>
    <scope>NUCLEOTIDE SEQUENCE [LARGE SCALE GENOMIC DNA]</scope>
    <source>
        <strain evidence="2">SGP1</strain>
    </source>
</reference>
<dbReference type="KEGG" id="sbr:SY1_13560"/>
<organism evidence="1 2">
    <name type="scientific">Fretibacterium fastidiosum</name>
    <dbReference type="NCBI Taxonomy" id="651822"/>
    <lineage>
        <taxon>Bacteria</taxon>
        <taxon>Thermotogati</taxon>
        <taxon>Synergistota</taxon>
        <taxon>Synergistia</taxon>
        <taxon>Synergistales</taxon>
        <taxon>Aminobacteriaceae</taxon>
        <taxon>Fretibacterium</taxon>
    </lineage>
</organism>
<dbReference type="AlphaFoldDB" id="A0AB94IXK4"/>
<dbReference type="PANTHER" id="PTHR43975:SF2">
    <property type="entry name" value="EG:BACR7A4.14 PROTEIN-RELATED"/>
    <property type="match status" value="1"/>
</dbReference>
<dbReference type="Pfam" id="PF00106">
    <property type="entry name" value="adh_short"/>
    <property type="match status" value="1"/>
</dbReference>
<evidence type="ECO:0000313" key="1">
    <source>
        <dbReference type="EMBL" id="CBL28447.1"/>
    </source>
</evidence>
<name>A0AB94IXK4_9BACT</name>
<dbReference type="Proteomes" id="UP000008957">
    <property type="component" value="Chromosome"/>
</dbReference>
<evidence type="ECO:0000313" key="2">
    <source>
        <dbReference type="Proteomes" id="UP000008957"/>
    </source>
</evidence>
<keyword evidence="2" id="KW-1185">Reference proteome</keyword>
<dbReference type="Gene3D" id="3.40.50.720">
    <property type="entry name" value="NAD(P)-binding Rossmann-like Domain"/>
    <property type="match status" value="1"/>
</dbReference>
<sequence length="64" mass="6523">MTDPFALEGHLILVTGASSGIGRCVAIRAAQRGAKLILTGRDEARLAETASQPTARGTGGSRST</sequence>
<dbReference type="InterPro" id="IPR002347">
    <property type="entry name" value="SDR_fam"/>
</dbReference>
<proteinExistence type="predicted"/>
<gene>
    <name evidence="1" type="ORF">SY1_13560</name>
</gene>
<accession>A0AB94IXK4</accession>
<dbReference type="PANTHER" id="PTHR43975">
    <property type="entry name" value="ZGC:101858"/>
    <property type="match status" value="1"/>
</dbReference>
<dbReference type="SUPFAM" id="SSF51735">
    <property type="entry name" value="NAD(P)-binding Rossmann-fold domains"/>
    <property type="match status" value="1"/>
</dbReference>
<reference evidence="1 2" key="2">
    <citation type="submission" date="2010-03" db="EMBL/GenBank/DDBJ databases">
        <authorList>
            <person name="Pajon A."/>
        </authorList>
    </citation>
    <scope>NUCLEOTIDE SEQUENCE [LARGE SCALE GENOMIC DNA]</scope>
    <source>
        <strain evidence="1 2">SGP1</strain>
    </source>
</reference>
<dbReference type="InterPro" id="IPR036291">
    <property type="entry name" value="NAD(P)-bd_dom_sf"/>
</dbReference>
<dbReference type="EMBL" id="FP929056">
    <property type="protein sequence ID" value="CBL28447.1"/>
    <property type="molecule type" value="Genomic_DNA"/>
</dbReference>